<proteinExistence type="predicted"/>
<accession>A0AAV7PCS8</accession>
<comment type="caution">
    <text evidence="1">The sequence shown here is derived from an EMBL/GenBank/DDBJ whole genome shotgun (WGS) entry which is preliminary data.</text>
</comment>
<dbReference type="AlphaFoldDB" id="A0AAV7PCS8"/>
<keyword evidence="2" id="KW-1185">Reference proteome</keyword>
<reference evidence="1" key="1">
    <citation type="journal article" date="2022" name="bioRxiv">
        <title>Sequencing and chromosome-scale assembly of the giantPleurodeles waltlgenome.</title>
        <authorList>
            <person name="Brown T."/>
            <person name="Elewa A."/>
            <person name="Iarovenko S."/>
            <person name="Subramanian E."/>
            <person name="Araus A.J."/>
            <person name="Petzold A."/>
            <person name="Susuki M."/>
            <person name="Suzuki K.-i.T."/>
            <person name="Hayashi T."/>
            <person name="Toyoda A."/>
            <person name="Oliveira C."/>
            <person name="Osipova E."/>
            <person name="Leigh N.D."/>
            <person name="Simon A."/>
            <person name="Yun M.H."/>
        </authorList>
    </citation>
    <scope>NUCLEOTIDE SEQUENCE</scope>
    <source>
        <strain evidence="1">20211129_DDA</strain>
        <tissue evidence="1">Liver</tissue>
    </source>
</reference>
<organism evidence="1 2">
    <name type="scientific">Pleurodeles waltl</name>
    <name type="common">Iberian ribbed newt</name>
    <dbReference type="NCBI Taxonomy" id="8319"/>
    <lineage>
        <taxon>Eukaryota</taxon>
        <taxon>Metazoa</taxon>
        <taxon>Chordata</taxon>
        <taxon>Craniata</taxon>
        <taxon>Vertebrata</taxon>
        <taxon>Euteleostomi</taxon>
        <taxon>Amphibia</taxon>
        <taxon>Batrachia</taxon>
        <taxon>Caudata</taxon>
        <taxon>Salamandroidea</taxon>
        <taxon>Salamandridae</taxon>
        <taxon>Pleurodelinae</taxon>
        <taxon>Pleurodeles</taxon>
    </lineage>
</organism>
<protein>
    <submittedName>
        <fullName evidence="1">Uncharacterized protein</fullName>
    </submittedName>
</protein>
<gene>
    <name evidence="1" type="ORF">NDU88_003646</name>
</gene>
<evidence type="ECO:0000313" key="2">
    <source>
        <dbReference type="Proteomes" id="UP001066276"/>
    </source>
</evidence>
<dbReference type="EMBL" id="JANPWB010000011">
    <property type="protein sequence ID" value="KAJ1125212.1"/>
    <property type="molecule type" value="Genomic_DNA"/>
</dbReference>
<dbReference type="Proteomes" id="UP001066276">
    <property type="component" value="Chromosome 7"/>
</dbReference>
<name>A0AAV7PCS8_PLEWA</name>
<sequence>MQDALEDSDLLGGSGTNGSDAVEQGVTRDFLLAAFLDLKEEILTTTSDLSGDLQEQHRKVAEPGSRVEIVKKGLHEQVDNCNKLQERLLVLELHLYQFQDKHEDLENRSRLNSVHIRGVPLELEHLGQDAPHWPTITLTIMGQEALLKMMPLLQLLYVMQNTSYKIPLEYFRKLDSQLGELLRDRAPRILPYAAGEAADRQALTQRKLLAKHSLLLSGFSRAHLEELSQR</sequence>
<evidence type="ECO:0000313" key="1">
    <source>
        <dbReference type="EMBL" id="KAJ1125212.1"/>
    </source>
</evidence>